<dbReference type="AlphaFoldDB" id="A0A1F5MGF3"/>
<keyword evidence="2" id="KW-0540">Nuclease</keyword>
<gene>
    <name evidence="5" type="ORF">A3I48_03445</name>
</gene>
<comment type="similarity">
    <text evidence="4">Belongs to the HepT RNase toxin family.</text>
</comment>
<evidence type="ECO:0000256" key="1">
    <source>
        <dbReference type="ARBA" id="ARBA00022649"/>
    </source>
</evidence>
<name>A0A1F5MGF3_9BACT</name>
<dbReference type="GO" id="GO:0110001">
    <property type="term" value="C:toxin-antitoxin complex"/>
    <property type="evidence" value="ECO:0007669"/>
    <property type="project" value="InterPro"/>
</dbReference>
<accession>A0A1F5MGF3</accession>
<dbReference type="InterPro" id="IPR008201">
    <property type="entry name" value="HepT-like"/>
</dbReference>
<evidence type="ECO:0000256" key="2">
    <source>
        <dbReference type="ARBA" id="ARBA00022722"/>
    </source>
</evidence>
<keyword evidence="1" id="KW-1277">Toxin-antitoxin system</keyword>
<dbReference type="GO" id="GO:0016787">
    <property type="term" value="F:hydrolase activity"/>
    <property type="evidence" value="ECO:0007669"/>
    <property type="project" value="UniProtKB-KW"/>
</dbReference>
<reference evidence="5 6" key="1">
    <citation type="journal article" date="2016" name="Nat. Commun.">
        <title>Thousands of microbial genomes shed light on interconnected biogeochemical processes in an aquifer system.</title>
        <authorList>
            <person name="Anantharaman K."/>
            <person name="Brown C.T."/>
            <person name="Hug L.A."/>
            <person name="Sharon I."/>
            <person name="Castelle C.J."/>
            <person name="Probst A.J."/>
            <person name="Thomas B.C."/>
            <person name="Singh A."/>
            <person name="Wilkins M.J."/>
            <person name="Karaoz U."/>
            <person name="Brodie E.L."/>
            <person name="Williams K.H."/>
            <person name="Hubbard S.S."/>
            <person name="Banfield J.F."/>
        </authorList>
    </citation>
    <scope>NUCLEOTIDE SEQUENCE [LARGE SCALE GENOMIC DNA]</scope>
</reference>
<evidence type="ECO:0008006" key="7">
    <source>
        <dbReference type="Google" id="ProtNLM"/>
    </source>
</evidence>
<dbReference type="Gene3D" id="1.20.120.580">
    <property type="entry name" value="bsu32300-like"/>
    <property type="match status" value="1"/>
</dbReference>
<proteinExistence type="inferred from homology"/>
<protein>
    <recommendedName>
        <fullName evidence="7">DUF86 domain-containing protein</fullName>
    </recommendedName>
</protein>
<evidence type="ECO:0000256" key="4">
    <source>
        <dbReference type="ARBA" id="ARBA00024207"/>
    </source>
</evidence>
<evidence type="ECO:0000313" key="5">
    <source>
        <dbReference type="EMBL" id="OGE64451.1"/>
    </source>
</evidence>
<organism evidence="5 6">
    <name type="scientific">Candidatus Daviesbacteria bacterium RIFCSPLOWO2_02_FULL_36_7</name>
    <dbReference type="NCBI Taxonomy" id="1797792"/>
    <lineage>
        <taxon>Bacteria</taxon>
        <taxon>Candidatus Daviesiibacteriota</taxon>
    </lineage>
</organism>
<dbReference type="PANTHER" id="PTHR33397:SF5">
    <property type="entry name" value="RNASE YUTE-RELATED"/>
    <property type="match status" value="1"/>
</dbReference>
<dbReference type="PANTHER" id="PTHR33397">
    <property type="entry name" value="UPF0331 PROTEIN YUTE"/>
    <property type="match status" value="1"/>
</dbReference>
<comment type="caution">
    <text evidence="5">The sequence shown here is derived from an EMBL/GenBank/DDBJ whole genome shotgun (WGS) entry which is preliminary data.</text>
</comment>
<dbReference type="SUPFAM" id="SSF81593">
    <property type="entry name" value="Nucleotidyltransferase substrate binding subunit/domain"/>
    <property type="match status" value="1"/>
</dbReference>
<dbReference type="InterPro" id="IPR052379">
    <property type="entry name" value="Type_VII_TA_RNase"/>
</dbReference>
<dbReference type="Pfam" id="PF01934">
    <property type="entry name" value="HepT-like"/>
    <property type="match status" value="1"/>
</dbReference>
<keyword evidence="3" id="KW-0378">Hydrolase</keyword>
<dbReference type="GO" id="GO:0004540">
    <property type="term" value="F:RNA nuclease activity"/>
    <property type="evidence" value="ECO:0007669"/>
    <property type="project" value="InterPro"/>
</dbReference>
<dbReference type="InterPro" id="IPR037038">
    <property type="entry name" value="HepT-like_sf"/>
</dbReference>
<dbReference type="Proteomes" id="UP000178859">
    <property type="component" value="Unassembled WGS sequence"/>
</dbReference>
<dbReference type="EMBL" id="MFDT01000062">
    <property type="protein sequence ID" value="OGE64451.1"/>
    <property type="molecule type" value="Genomic_DNA"/>
</dbReference>
<sequence length="139" mass="16187">MSNISVVESKASSIQKYLKILKTFQHFPQNKLESDLILKGAVERYLYLLSQAVIDLAEALIALKDFRRPTTYSDTFHILHEEEFIDADLTEKLIKMSGFRNIIAHDYEDLDFGIIYDVLQNHLQDIEEFLLVIKDKLHS</sequence>
<dbReference type="NCBIfam" id="NF047751">
    <property type="entry name" value="HepT_toxin"/>
    <property type="match status" value="1"/>
</dbReference>
<evidence type="ECO:0000313" key="6">
    <source>
        <dbReference type="Proteomes" id="UP000178859"/>
    </source>
</evidence>
<evidence type="ECO:0000256" key="3">
    <source>
        <dbReference type="ARBA" id="ARBA00022801"/>
    </source>
</evidence>